<evidence type="ECO:0000259" key="2">
    <source>
        <dbReference type="Pfam" id="PF00501"/>
    </source>
</evidence>
<dbReference type="Pfam" id="PF00501">
    <property type="entry name" value="AMP-binding"/>
    <property type="match status" value="1"/>
</dbReference>
<dbReference type="Pfam" id="PF13193">
    <property type="entry name" value="AMP-binding_C"/>
    <property type="match status" value="1"/>
</dbReference>
<dbReference type="InterPro" id="IPR025110">
    <property type="entry name" value="AMP-bd_C"/>
</dbReference>
<dbReference type="PANTHER" id="PTHR43352:SF1">
    <property type="entry name" value="ANTHRANILATE--COA LIGASE"/>
    <property type="match status" value="1"/>
</dbReference>
<evidence type="ECO:0000313" key="4">
    <source>
        <dbReference type="EMBL" id="CAG4883902.1"/>
    </source>
</evidence>
<dbReference type="EMBL" id="CAJQUM010000001">
    <property type="protein sequence ID" value="CAG4883902.1"/>
    <property type="molecule type" value="Genomic_DNA"/>
</dbReference>
<evidence type="ECO:0000256" key="1">
    <source>
        <dbReference type="ARBA" id="ARBA00022598"/>
    </source>
</evidence>
<dbReference type="Gene3D" id="3.40.50.980">
    <property type="match status" value="1"/>
</dbReference>
<dbReference type="Gene3D" id="3.30.300.30">
    <property type="match status" value="1"/>
</dbReference>
<feature type="domain" description="AMP-binding enzyme C-terminal" evidence="3">
    <location>
        <begin position="440"/>
        <end position="518"/>
    </location>
</feature>
<protein>
    <submittedName>
        <fullName evidence="4">Benzoate--CoA ligase</fullName>
        <ecNumber evidence="4">6.2.1.25</ecNumber>
    </submittedName>
</protein>
<feature type="domain" description="AMP-dependent synthetase/ligase" evidence="2">
    <location>
        <begin position="35"/>
        <end position="390"/>
    </location>
</feature>
<dbReference type="InterPro" id="IPR011957">
    <property type="entry name" value="Benz_CoA_lig"/>
</dbReference>
<comment type="caution">
    <text evidence="4">The sequence shown here is derived from an EMBL/GenBank/DDBJ whole genome shotgun (WGS) entry which is preliminary data.</text>
</comment>
<dbReference type="InterPro" id="IPR000873">
    <property type="entry name" value="AMP-dep_synth/lig_dom"/>
</dbReference>
<dbReference type="NCBIfam" id="TIGR02262">
    <property type="entry name" value="benz_CoA_lig"/>
    <property type="match status" value="1"/>
</dbReference>
<evidence type="ECO:0000313" key="5">
    <source>
        <dbReference type="Proteomes" id="UP000742786"/>
    </source>
</evidence>
<dbReference type="GO" id="GO:0005524">
    <property type="term" value="F:ATP binding"/>
    <property type="evidence" value="ECO:0007669"/>
    <property type="project" value="InterPro"/>
</dbReference>
<keyword evidence="1 4" id="KW-0436">Ligase</keyword>
<proteinExistence type="predicted"/>
<dbReference type="Gene3D" id="2.30.38.10">
    <property type="entry name" value="Luciferase, Domain 3"/>
    <property type="match status" value="1"/>
</dbReference>
<organism evidence="4 5">
    <name type="scientific">Georgfuchsia toluolica</name>
    <dbReference type="NCBI Taxonomy" id="424218"/>
    <lineage>
        <taxon>Bacteria</taxon>
        <taxon>Pseudomonadati</taxon>
        <taxon>Pseudomonadota</taxon>
        <taxon>Betaproteobacteria</taxon>
        <taxon>Nitrosomonadales</taxon>
        <taxon>Sterolibacteriaceae</taxon>
        <taxon>Georgfuchsia</taxon>
    </lineage>
</organism>
<dbReference type="Proteomes" id="UP000742786">
    <property type="component" value="Unassembled WGS sequence"/>
</dbReference>
<dbReference type="GO" id="GO:0018858">
    <property type="term" value="F:benzoate-CoA ligase activity"/>
    <property type="evidence" value="ECO:0007669"/>
    <property type="project" value="UniProtKB-EC"/>
</dbReference>
<dbReference type="Gene3D" id="3.40.50.12820">
    <property type="match status" value="1"/>
</dbReference>
<name>A0A916N905_9PROT</name>
<gene>
    <name evidence="4" type="primary">bclA</name>
    <name evidence="4" type="ORF">GTOL_11785</name>
</gene>
<dbReference type="PANTHER" id="PTHR43352">
    <property type="entry name" value="ACETYL-COA SYNTHETASE"/>
    <property type="match status" value="1"/>
</dbReference>
<dbReference type="InterPro" id="IPR045851">
    <property type="entry name" value="AMP-bd_C_sf"/>
</dbReference>
<accession>A0A916N905</accession>
<reference evidence="4" key="1">
    <citation type="submission" date="2021-04" db="EMBL/GenBank/DDBJ databases">
        <authorList>
            <person name="Hornung B."/>
        </authorList>
    </citation>
    <scope>NUCLEOTIDE SEQUENCE</scope>
    <source>
        <strain evidence="4">G5G6</strain>
    </source>
</reference>
<dbReference type="AlphaFoldDB" id="A0A916N905"/>
<dbReference type="RefSeq" id="WP_220635810.1">
    <property type="nucleotide sequence ID" value="NZ_CAJQUM010000001.1"/>
</dbReference>
<dbReference type="SUPFAM" id="SSF56801">
    <property type="entry name" value="Acetyl-CoA synthetase-like"/>
    <property type="match status" value="1"/>
</dbReference>
<dbReference type="CDD" id="cd05959">
    <property type="entry name" value="BCL_4HBCL"/>
    <property type="match status" value="1"/>
</dbReference>
<dbReference type="GO" id="GO:0044550">
    <property type="term" value="P:secondary metabolite biosynthetic process"/>
    <property type="evidence" value="ECO:0007669"/>
    <property type="project" value="TreeGrafter"/>
</dbReference>
<keyword evidence="5" id="KW-1185">Reference proteome</keyword>
<sequence length="534" mass="58864">MVMLSQVNRDSSPPDIMIPRDYNAAHDLIERNLVAGRGGKIAYIDDRGSYTFDELSKRINRFANVLKGLQVRQEERILLCLLDTIDFPTAFLGAIKAGVIPVPTNTLLTAEDYRHMLRDSRATTLVVSHLLWPHFQEIVDDIPTLRHVILSDEKVPGRLELSSLLSQASDVFRAAETTSDDPCFWLYSSGSTGNPKGTVHIHSSLVNTAELYAIPTLAIRESDVVFSAAKLFFAYGLGNALTFPLAVGATTILMNERPTPEAVFKRLRQHQPSVFCGVPTLYASMLAHPDCPGAEELNLRCCPSAGEALPQEISRQWSARFGVDILDGIGSTEMLHIFLSNRVGDVRYGTTGKPVPGYKVRLVDEDGQPVAVGEIGALEVSGPSSAIQYWNNVAKSRSTFIGDWIHSGDKYSVTADGYYVYAGRSDDMLKVGGIYVSPTEVESVLMGHEAILEVAVVGRHDDEKLIKPAAYVVLKPGWSASQKLAGELKQFVKAHLAPYKYPRWFEFLDELPKTATGKIQRFKLRSGNQNPSIK</sequence>
<dbReference type="EC" id="6.2.1.25" evidence="4"/>
<evidence type="ECO:0000259" key="3">
    <source>
        <dbReference type="Pfam" id="PF13193"/>
    </source>
</evidence>